<proteinExistence type="predicted"/>
<evidence type="ECO:0000313" key="2">
    <source>
        <dbReference type="Proteomes" id="UP000800036"/>
    </source>
</evidence>
<protein>
    <submittedName>
        <fullName evidence="1">Uncharacterized protein</fullName>
    </submittedName>
</protein>
<name>A0A6A5V0J6_9PLEO</name>
<dbReference type="EMBL" id="ML976740">
    <property type="protein sequence ID" value="KAF1966827.1"/>
    <property type="molecule type" value="Genomic_DNA"/>
</dbReference>
<keyword evidence="2" id="KW-1185">Reference proteome</keyword>
<accession>A0A6A5V0J6</accession>
<dbReference type="OrthoDB" id="3759427at2759"/>
<dbReference type="AlphaFoldDB" id="A0A6A5V0J6"/>
<evidence type="ECO:0000313" key="1">
    <source>
        <dbReference type="EMBL" id="KAF1966827.1"/>
    </source>
</evidence>
<feature type="non-terminal residue" evidence="1">
    <location>
        <position position="1"/>
    </location>
</feature>
<gene>
    <name evidence="1" type="ORF">BU23DRAFT_661251</name>
</gene>
<reference evidence="1" key="1">
    <citation type="journal article" date="2020" name="Stud. Mycol.">
        <title>101 Dothideomycetes genomes: a test case for predicting lifestyles and emergence of pathogens.</title>
        <authorList>
            <person name="Haridas S."/>
            <person name="Albert R."/>
            <person name="Binder M."/>
            <person name="Bloem J."/>
            <person name="Labutti K."/>
            <person name="Salamov A."/>
            <person name="Andreopoulos B."/>
            <person name="Baker S."/>
            <person name="Barry K."/>
            <person name="Bills G."/>
            <person name="Bluhm B."/>
            <person name="Cannon C."/>
            <person name="Castanera R."/>
            <person name="Culley D."/>
            <person name="Daum C."/>
            <person name="Ezra D."/>
            <person name="Gonzalez J."/>
            <person name="Henrissat B."/>
            <person name="Kuo A."/>
            <person name="Liang C."/>
            <person name="Lipzen A."/>
            <person name="Lutzoni F."/>
            <person name="Magnuson J."/>
            <person name="Mondo S."/>
            <person name="Nolan M."/>
            <person name="Ohm R."/>
            <person name="Pangilinan J."/>
            <person name="Park H.-J."/>
            <person name="Ramirez L."/>
            <person name="Alfaro M."/>
            <person name="Sun H."/>
            <person name="Tritt A."/>
            <person name="Yoshinaga Y."/>
            <person name="Zwiers L.-H."/>
            <person name="Turgeon B."/>
            <person name="Goodwin S."/>
            <person name="Spatafora J."/>
            <person name="Crous P."/>
            <person name="Grigoriev I."/>
        </authorList>
    </citation>
    <scope>NUCLEOTIDE SEQUENCE</scope>
    <source>
        <strain evidence="1">CBS 107.79</strain>
    </source>
</reference>
<organism evidence="1 2">
    <name type="scientific">Bimuria novae-zelandiae CBS 107.79</name>
    <dbReference type="NCBI Taxonomy" id="1447943"/>
    <lineage>
        <taxon>Eukaryota</taxon>
        <taxon>Fungi</taxon>
        <taxon>Dikarya</taxon>
        <taxon>Ascomycota</taxon>
        <taxon>Pezizomycotina</taxon>
        <taxon>Dothideomycetes</taxon>
        <taxon>Pleosporomycetidae</taxon>
        <taxon>Pleosporales</taxon>
        <taxon>Massarineae</taxon>
        <taxon>Didymosphaeriaceae</taxon>
        <taxon>Bimuria</taxon>
    </lineage>
</organism>
<dbReference type="Proteomes" id="UP000800036">
    <property type="component" value="Unassembled WGS sequence"/>
</dbReference>
<sequence>WDRVPLSNLTTSSSVVENVLRSLRCAKTIEHECAVDLFKLQAARILLYYYLEQKRIDLQEDLNLPNLLS</sequence>